<dbReference type="GO" id="GO:0016020">
    <property type="term" value="C:membrane"/>
    <property type="evidence" value="ECO:0007669"/>
    <property type="project" value="UniProtKB-SubCell"/>
</dbReference>
<evidence type="ECO:0000313" key="7">
    <source>
        <dbReference type="EMBL" id="QNN58695.1"/>
    </source>
</evidence>
<proteinExistence type="predicted"/>
<feature type="transmembrane region" description="Helical" evidence="5">
    <location>
        <begin position="62"/>
        <end position="80"/>
    </location>
</feature>
<feature type="transmembrane region" description="Helical" evidence="5">
    <location>
        <begin position="151"/>
        <end position="175"/>
    </location>
</feature>
<feature type="transmembrane region" description="Helical" evidence="5">
    <location>
        <begin position="212"/>
        <end position="232"/>
    </location>
</feature>
<dbReference type="CDD" id="cd17321">
    <property type="entry name" value="MFS_MMR_MDR_like"/>
    <property type="match status" value="1"/>
</dbReference>
<evidence type="ECO:0000256" key="1">
    <source>
        <dbReference type="ARBA" id="ARBA00004141"/>
    </source>
</evidence>
<comment type="subcellular location">
    <subcellularLocation>
        <location evidence="1">Membrane</location>
        <topology evidence="1">Multi-pass membrane protein</topology>
    </subcellularLocation>
</comment>
<dbReference type="RefSeq" id="WP_187599292.1">
    <property type="nucleotide sequence ID" value="NZ_CP060714.1"/>
</dbReference>
<evidence type="ECO:0000256" key="2">
    <source>
        <dbReference type="ARBA" id="ARBA00022692"/>
    </source>
</evidence>
<dbReference type="InterPro" id="IPR005829">
    <property type="entry name" value="Sugar_transporter_CS"/>
</dbReference>
<accession>A0A7G9RSX0</accession>
<feature type="transmembrane region" description="Helical" evidence="5">
    <location>
        <begin position="24"/>
        <end position="42"/>
    </location>
</feature>
<dbReference type="InterPro" id="IPR020846">
    <property type="entry name" value="MFS_dom"/>
</dbReference>
<dbReference type="Gene3D" id="1.20.1720.10">
    <property type="entry name" value="Multidrug resistance protein D"/>
    <property type="match status" value="1"/>
</dbReference>
<feature type="transmembrane region" description="Helical" evidence="5">
    <location>
        <begin position="282"/>
        <end position="301"/>
    </location>
</feature>
<dbReference type="PROSITE" id="PS50850">
    <property type="entry name" value="MFS"/>
    <property type="match status" value="1"/>
</dbReference>
<dbReference type="PANTHER" id="PTHR42718:SF49">
    <property type="entry name" value="EXPORT PROTEIN"/>
    <property type="match status" value="1"/>
</dbReference>
<dbReference type="Proteomes" id="UP000515811">
    <property type="component" value="Chromosome"/>
</dbReference>
<dbReference type="SUPFAM" id="SSF103473">
    <property type="entry name" value="MFS general substrate transporter"/>
    <property type="match status" value="1"/>
</dbReference>
<dbReference type="PROSITE" id="PS00216">
    <property type="entry name" value="SUGAR_TRANSPORT_1"/>
    <property type="match status" value="1"/>
</dbReference>
<dbReference type="Gene3D" id="1.20.1250.20">
    <property type="entry name" value="MFS general substrate transporter like domains"/>
    <property type="match status" value="1"/>
</dbReference>
<evidence type="ECO:0000256" key="4">
    <source>
        <dbReference type="ARBA" id="ARBA00023136"/>
    </source>
</evidence>
<feature type="transmembrane region" description="Helical" evidence="5">
    <location>
        <begin position="345"/>
        <end position="365"/>
    </location>
</feature>
<feature type="transmembrane region" description="Helical" evidence="5">
    <location>
        <begin position="181"/>
        <end position="200"/>
    </location>
</feature>
<feature type="transmembrane region" description="Helical" evidence="5">
    <location>
        <begin position="313"/>
        <end position="333"/>
    </location>
</feature>
<dbReference type="AlphaFoldDB" id="A0A7G9RSX0"/>
<protein>
    <submittedName>
        <fullName evidence="7">MFS transporter</fullName>
    </submittedName>
</protein>
<evidence type="ECO:0000259" key="6">
    <source>
        <dbReference type="PROSITE" id="PS50850"/>
    </source>
</evidence>
<keyword evidence="2 5" id="KW-0812">Transmembrane</keyword>
<gene>
    <name evidence="7" type="ORF">H9K76_07730</name>
</gene>
<evidence type="ECO:0000256" key="3">
    <source>
        <dbReference type="ARBA" id="ARBA00022989"/>
    </source>
</evidence>
<dbReference type="Pfam" id="PF07690">
    <property type="entry name" value="MFS_1"/>
    <property type="match status" value="1"/>
</dbReference>
<sequence>MSTNHVELSPTPLPAERPDARNNVIALLAVCLAALMFSLEISSVPVILPTLESVLHSDFKDIQWIMNAYTIACVAVLMATGTLADRFGRKRVFLISIALFGVASLLCGLAWNTPLLIASRFFQGASGGAMLICLVAVLSHQFPSGAERSRAFSTWGIILGIGLGFGPLIGGLIVALVDWRWVFWVHVFIAVLTLGLAIAGVRESRDPHARKLDLAGMLTLSLAVLGLAFFVTQGADTGFASLPALSAIVVAGVSFAVFLWVELHVAHPMFDFSVFRVRQFSGALLGSAGMNFSFWSFIIYLPIYFQNALGQDVATAGISLLAYTLPTLVFPPVGERIAMRFGPRIAIPLGLFVIGLGFVLMFIATSHAHTHWLALLPGCMIAGAGLGMTNTPVTNTTTGAVSSARAGMASGIDMSARMITLSLNIALMGYLLVLGVQQHLKTALPGSLDAAALREMAGSVASGNLHAAPAGMAGALPPEALAQIAREALTHSFGWVMLYAAISVWVMAAISLAIFSNANSNARAPARQ</sequence>
<organism evidence="7 8">
    <name type="scientific">Diaphorobacter ruginosibacter</name>
    <dbReference type="NCBI Taxonomy" id="1715720"/>
    <lineage>
        <taxon>Bacteria</taxon>
        <taxon>Pseudomonadati</taxon>
        <taxon>Pseudomonadota</taxon>
        <taxon>Betaproteobacteria</taxon>
        <taxon>Burkholderiales</taxon>
        <taxon>Comamonadaceae</taxon>
        <taxon>Diaphorobacter</taxon>
    </lineage>
</organism>
<feature type="domain" description="Major facilitator superfamily (MFS) profile" evidence="6">
    <location>
        <begin position="26"/>
        <end position="521"/>
    </location>
</feature>
<keyword evidence="8" id="KW-1185">Reference proteome</keyword>
<reference evidence="7 8" key="1">
    <citation type="submission" date="2020-08" db="EMBL/GenBank/DDBJ databases">
        <title>Genome sequence of Diaphorobacter ruginosibacter DSM 27467T.</title>
        <authorList>
            <person name="Hyun D.-W."/>
            <person name="Bae J.-W."/>
        </authorList>
    </citation>
    <scope>NUCLEOTIDE SEQUENCE [LARGE SCALE GENOMIC DNA]</scope>
    <source>
        <strain evidence="7 8">DSM 27467</strain>
    </source>
</reference>
<feature type="transmembrane region" description="Helical" evidence="5">
    <location>
        <begin position="371"/>
        <end position="393"/>
    </location>
</feature>
<keyword evidence="4 5" id="KW-0472">Membrane</keyword>
<feature type="transmembrane region" description="Helical" evidence="5">
    <location>
        <begin position="92"/>
        <end position="111"/>
    </location>
</feature>
<dbReference type="KEGG" id="drg:H9K76_07730"/>
<dbReference type="InterPro" id="IPR011701">
    <property type="entry name" value="MFS"/>
</dbReference>
<feature type="transmembrane region" description="Helical" evidence="5">
    <location>
        <begin position="496"/>
        <end position="518"/>
    </location>
</feature>
<dbReference type="PANTHER" id="PTHR42718">
    <property type="entry name" value="MAJOR FACILITATOR SUPERFAMILY MULTIDRUG TRANSPORTER MFSC"/>
    <property type="match status" value="1"/>
</dbReference>
<evidence type="ECO:0000313" key="8">
    <source>
        <dbReference type="Proteomes" id="UP000515811"/>
    </source>
</evidence>
<dbReference type="EMBL" id="CP060714">
    <property type="protein sequence ID" value="QNN58695.1"/>
    <property type="molecule type" value="Genomic_DNA"/>
</dbReference>
<keyword evidence="3 5" id="KW-1133">Transmembrane helix</keyword>
<evidence type="ECO:0000256" key="5">
    <source>
        <dbReference type="SAM" id="Phobius"/>
    </source>
</evidence>
<feature type="transmembrane region" description="Helical" evidence="5">
    <location>
        <begin position="117"/>
        <end position="139"/>
    </location>
</feature>
<feature type="transmembrane region" description="Helical" evidence="5">
    <location>
        <begin position="238"/>
        <end position="261"/>
    </location>
</feature>
<name>A0A7G9RSX0_9BURK</name>
<dbReference type="GO" id="GO:0022857">
    <property type="term" value="F:transmembrane transporter activity"/>
    <property type="evidence" value="ECO:0007669"/>
    <property type="project" value="InterPro"/>
</dbReference>
<feature type="transmembrane region" description="Helical" evidence="5">
    <location>
        <begin position="414"/>
        <end position="436"/>
    </location>
</feature>
<dbReference type="InterPro" id="IPR036259">
    <property type="entry name" value="MFS_trans_sf"/>
</dbReference>